<dbReference type="CDD" id="cd02966">
    <property type="entry name" value="TlpA_like_family"/>
    <property type="match status" value="1"/>
</dbReference>
<dbReference type="PROSITE" id="PS51352">
    <property type="entry name" value="THIOREDOXIN_2"/>
    <property type="match status" value="1"/>
</dbReference>
<feature type="signal peptide" evidence="5">
    <location>
        <begin position="1"/>
        <end position="20"/>
    </location>
</feature>
<dbReference type="InterPro" id="IPR050553">
    <property type="entry name" value="Thioredoxin_ResA/DsbE_sf"/>
</dbReference>
<comment type="caution">
    <text evidence="7">The sequence shown here is derived from an EMBL/GenBank/DDBJ whole genome shotgun (WGS) entry which is preliminary data.</text>
</comment>
<dbReference type="Pfam" id="PF00578">
    <property type="entry name" value="AhpC-TSA"/>
    <property type="match status" value="1"/>
</dbReference>
<keyword evidence="5" id="KW-0732">Signal</keyword>
<keyword evidence="8" id="KW-1185">Reference proteome</keyword>
<reference evidence="7" key="1">
    <citation type="submission" date="2022-10" db="EMBL/GenBank/DDBJ databases">
        <authorList>
            <person name="Kim H.S."/>
            <person name="Kim J.-S."/>
            <person name="Suh M.K."/>
            <person name="Eom M.K."/>
            <person name="Lee J.-S."/>
        </authorList>
    </citation>
    <scope>NUCLEOTIDE SEQUENCE</scope>
    <source>
        <strain evidence="7">LIP-5</strain>
    </source>
</reference>
<dbReference type="PANTHER" id="PTHR42852">
    <property type="entry name" value="THIOL:DISULFIDE INTERCHANGE PROTEIN DSBE"/>
    <property type="match status" value="1"/>
</dbReference>
<dbReference type="GO" id="GO:0030313">
    <property type="term" value="C:cell envelope"/>
    <property type="evidence" value="ECO:0007669"/>
    <property type="project" value="UniProtKB-SubCell"/>
</dbReference>
<dbReference type="GO" id="GO:0017004">
    <property type="term" value="P:cytochrome complex assembly"/>
    <property type="evidence" value="ECO:0007669"/>
    <property type="project" value="UniProtKB-KW"/>
</dbReference>
<dbReference type="InterPro" id="IPR000866">
    <property type="entry name" value="AhpC/TSA"/>
</dbReference>
<evidence type="ECO:0000256" key="4">
    <source>
        <dbReference type="ARBA" id="ARBA00023284"/>
    </source>
</evidence>
<keyword evidence="4" id="KW-0676">Redox-active center</keyword>
<dbReference type="SUPFAM" id="SSF52833">
    <property type="entry name" value="Thioredoxin-like"/>
    <property type="match status" value="1"/>
</dbReference>
<dbReference type="InterPro" id="IPR017937">
    <property type="entry name" value="Thioredoxin_CS"/>
</dbReference>
<dbReference type="PROSITE" id="PS00194">
    <property type="entry name" value="THIOREDOXIN_1"/>
    <property type="match status" value="1"/>
</dbReference>
<dbReference type="Gene3D" id="3.40.30.10">
    <property type="entry name" value="Glutaredoxin"/>
    <property type="match status" value="1"/>
</dbReference>
<dbReference type="Proteomes" id="UP001209317">
    <property type="component" value="Unassembled WGS sequence"/>
</dbReference>
<evidence type="ECO:0000256" key="5">
    <source>
        <dbReference type="SAM" id="SignalP"/>
    </source>
</evidence>
<dbReference type="EMBL" id="JAOTPL010000004">
    <property type="protein sequence ID" value="MCU7693802.1"/>
    <property type="molecule type" value="Genomic_DNA"/>
</dbReference>
<dbReference type="PANTHER" id="PTHR42852:SF6">
    <property type="entry name" value="THIOL:DISULFIDE INTERCHANGE PROTEIN DSBE"/>
    <property type="match status" value="1"/>
</dbReference>
<name>A0AAE3IKB9_9BACT</name>
<keyword evidence="2" id="KW-0201">Cytochrome c-type biogenesis</keyword>
<evidence type="ECO:0000256" key="2">
    <source>
        <dbReference type="ARBA" id="ARBA00022748"/>
    </source>
</evidence>
<evidence type="ECO:0000313" key="8">
    <source>
        <dbReference type="Proteomes" id="UP001209317"/>
    </source>
</evidence>
<feature type="chain" id="PRO_5042070213" evidence="5">
    <location>
        <begin position="21"/>
        <end position="278"/>
    </location>
</feature>
<dbReference type="AlphaFoldDB" id="A0AAE3IKB9"/>
<dbReference type="InterPro" id="IPR036249">
    <property type="entry name" value="Thioredoxin-like_sf"/>
</dbReference>
<gene>
    <name evidence="7" type="ORF">OD355_04640</name>
</gene>
<evidence type="ECO:0000256" key="3">
    <source>
        <dbReference type="ARBA" id="ARBA00023157"/>
    </source>
</evidence>
<comment type="subcellular location">
    <subcellularLocation>
        <location evidence="1">Cell envelope</location>
    </subcellularLocation>
</comment>
<proteinExistence type="predicted"/>
<sequence length="278" mass="30767">MCSRIISLLLFGLFTMTANAQNMLESISALEGYVQYTTGLKAYEDSLLYYRTEVGGNYTPAERKIILEKYAGAIKTYKNKLAGFITAHKHDAWSAIALLSAIYAQAENDLSVLQQYADTIRTYAPQTKYQAALMEIVNARKTVAAKRAADLALPDSNGKTVVLSGVKGKLIVLNFWASWCGPCRQKNVQLKQLYNAYQSKGLEIVAVSLDQNKHAWLNAVKQDQANWINLLAQHGFVSYAALGYNVSGLPKTFLLDGNGNILDSNLQMTELVKRLQAL</sequence>
<accession>A0AAE3IKB9</accession>
<dbReference type="InterPro" id="IPR013766">
    <property type="entry name" value="Thioredoxin_domain"/>
</dbReference>
<feature type="domain" description="Thioredoxin" evidence="6">
    <location>
        <begin position="142"/>
        <end position="278"/>
    </location>
</feature>
<keyword evidence="3" id="KW-1015">Disulfide bond</keyword>
<evidence type="ECO:0000259" key="6">
    <source>
        <dbReference type="PROSITE" id="PS51352"/>
    </source>
</evidence>
<evidence type="ECO:0000256" key="1">
    <source>
        <dbReference type="ARBA" id="ARBA00004196"/>
    </source>
</evidence>
<evidence type="ECO:0000313" key="7">
    <source>
        <dbReference type="EMBL" id="MCU7693802.1"/>
    </source>
</evidence>
<protein>
    <submittedName>
        <fullName evidence="7">TlpA family protein disulfide reductase</fullName>
    </submittedName>
</protein>
<organism evidence="7 8">
    <name type="scientific">Haoranjiania flava</name>
    <dbReference type="NCBI Taxonomy" id="1856322"/>
    <lineage>
        <taxon>Bacteria</taxon>
        <taxon>Pseudomonadati</taxon>
        <taxon>Bacteroidota</taxon>
        <taxon>Chitinophagia</taxon>
        <taxon>Chitinophagales</taxon>
        <taxon>Chitinophagaceae</taxon>
        <taxon>Haoranjiania</taxon>
    </lineage>
</organism>
<dbReference type="RefSeq" id="WP_263037289.1">
    <property type="nucleotide sequence ID" value="NZ_JAOTPL010000004.1"/>
</dbReference>